<gene>
    <name evidence="3" type="ORF">ECRASSUSDP1_LOCUS4292</name>
</gene>
<dbReference type="GO" id="GO:0005524">
    <property type="term" value="F:ATP binding"/>
    <property type="evidence" value="ECO:0007669"/>
    <property type="project" value="UniProtKB-UniRule"/>
</dbReference>
<dbReference type="PROSITE" id="PS50011">
    <property type="entry name" value="PROTEIN_KINASE_DOM"/>
    <property type="match status" value="1"/>
</dbReference>
<evidence type="ECO:0000259" key="2">
    <source>
        <dbReference type="PROSITE" id="PS50011"/>
    </source>
</evidence>
<keyword evidence="4" id="KW-1185">Reference proteome</keyword>
<sequence>MKNFYSSEQKMPTKRNFLDPKQLSSFHSALNCSSGVEQPSEIPADEYYEFIQKCKKIEQENNFPHYSEKVQEMFGVTEIEQIFFEYQDGSGDHFTELFEYRATVGIGGFGFVIAALDKETGEEIAIKMLNLDYSSGV</sequence>
<reference evidence="3" key="1">
    <citation type="submission" date="2023-07" db="EMBL/GenBank/DDBJ databases">
        <authorList>
            <consortium name="AG Swart"/>
            <person name="Singh M."/>
            <person name="Singh A."/>
            <person name="Seah K."/>
            <person name="Emmerich C."/>
        </authorList>
    </citation>
    <scope>NUCLEOTIDE SEQUENCE</scope>
    <source>
        <strain evidence="3">DP1</strain>
    </source>
</reference>
<keyword evidence="1" id="KW-0547">Nucleotide-binding</keyword>
<evidence type="ECO:0000256" key="1">
    <source>
        <dbReference type="PROSITE-ProRule" id="PRU10141"/>
    </source>
</evidence>
<accession>A0AAD1U986</accession>
<dbReference type="SUPFAM" id="SSF56112">
    <property type="entry name" value="Protein kinase-like (PK-like)"/>
    <property type="match status" value="1"/>
</dbReference>
<feature type="binding site" evidence="1">
    <location>
        <position position="127"/>
    </location>
    <ligand>
        <name>ATP</name>
        <dbReference type="ChEBI" id="CHEBI:30616"/>
    </ligand>
</feature>
<feature type="domain" description="Protein kinase" evidence="2">
    <location>
        <begin position="98"/>
        <end position="137"/>
    </location>
</feature>
<name>A0AAD1U986_EUPCR</name>
<dbReference type="EMBL" id="CAMPGE010004120">
    <property type="protein sequence ID" value="CAI2362962.1"/>
    <property type="molecule type" value="Genomic_DNA"/>
</dbReference>
<dbReference type="InterPro" id="IPR011009">
    <property type="entry name" value="Kinase-like_dom_sf"/>
</dbReference>
<evidence type="ECO:0000313" key="4">
    <source>
        <dbReference type="Proteomes" id="UP001295684"/>
    </source>
</evidence>
<comment type="caution">
    <text evidence="3">The sequence shown here is derived from an EMBL/GenBank/DDBJ whole genome shotgun (WGS) entry which is preliminary data.</text>
</comment>
<dbReference type="InterPro" id="IPR000719">
    <property type="entry name" value="Prot_kinase_dom"/>
</dbReference>
<organism evidence="3 4">
    <name type="scientific">Euplotes crassus</name>
    <dbReference type="NCBI Taxonomy" id="5936"/>
    <lineage>
        <taxon>Eukaryota</taxon>
        <taxon>Sar</taxon>
        <taxon>Alveolata</taxon>
        <taxon>Ciliophora</taxon>
        <taxon>Intramacronucleata</taxon>
        <taxon>Spirotrichea</taxon>
        <taxon>Hypotrichia</taxon>
        <taxon>Euplotida</taxon>
        <taxon>Euplotidae</taxon>
        <taxon>Moneuplotes</taxon>
    </lineage>
</organism>
<dbReference type="GO" id="GO:0004672">
    <property type="term" value="F:protein kinase activity"/>
    <property type="evidence" value="ECO:0007669"/>
    <property type="project" value="InterPro"/>
</dbReference>
<keyword evidence="1" id="KW-0067">ATP-binding</keyword>
<dbReference type="Gene3D" id="3.30.200.20">
    <property type="entry name" value="Phosphorylase Kinase, domain 1"/>
    <property type="match status" value="1"/>
</dbReference>
<dbReference type="InterPro" id="IPR017441">
    <property type="entry name" value="Protein_kinase_ATP_BS"/>
</dbReference>
<proteinExistence type="predicted"/>
<protein>
    <recommendedName>
        <fullName evidence="2">Protein kinase domain-containing protein</fullName>
    </recommendedName>
</protein>
<evidence type="ECO:0000313" key="3">
    <source>
        <dbReference type="EMBL" id="CAI2362962.1"/>
    </source>
</evidence>
<dbReference type="PROSITE" id="PS00107">
    <property type="entry name" value="PROTEIN_KINASE_ATP"/>
    <property type="match status" value="1"/>
</dbReference>
<dbReference type="AlphaFoldDB" id="A0AAD1U986"/>
<dbReference type="Proteomes" id="UP001295684">
    <property type="component" value="Unassembled WGS sequence"/>
</dbReference>